<dbReference type="GO" id="GO:0004416">
    <property type="term" value="F:hydroxyacylglutathione hydrolase activity"/>
    <property type="evidence" value="ECO:0007669"/>
    <property type="project" value="UniProtKB-UniRule"/>
</dbReference>
<keyword evidence="10" id="KW-1185">Reference proteome</keyword>
<comment type="subunit">
    <text evidence="7">Monomer.</text>
</comment>
<name>A0A1Y1SHY9_9GAMM</name>
<keyword evidence="6 7" id="KW-0862">Zinc</keyword>
<dbReference type="HAMAP" id="MF_01374">
    <property type="entry name" value="Glyoxalase_2"/>
    <property type="match status" value="1"/>
</dbReference>
<protein>
    <recommendedName>
        <fullName evidence="7">Hydroxyacylglutathione hydrolase</fullName>
        <ecNumber evidence="7">3.1.2.6</ecNumber>
    </recommendedName>
    <alternativeName>
        <fullName evidence="7">Glyoxalase II</fullName>
        <shortName evidence="7">Glx II</shortName>
    </alternativeName>
</protein>
<comment type="pathway">
    <text evidence="2 7">Secondary metabolite metabolism; methylglyoxal degradation; (R)-lactate from methylglyoxal: step 2/2.</text>
</comment>
<dbReference type="InterPro" id="IPR050110">
    <property type="entry name" value="Glyoxalase_II_hydrolase"/>
</dbReference>
<evidence type="ECO:0000256" key="4">
    <source>
        <dbReference type="ARBA" id="ARBA00022723"/>
    </source>
</evidence>
<comment type="cofactor">
    <cofactor evidence="7">
        <name>Zn(2+)</name>
        <dbReference type="ChEBI" id="CHEBI:29105"/>
    </cofactor>
    <text evidence="7">Binds 2 Zn(2+) ions per subunit.</text>
</comment>
<dbReference type="EMBL" id="AQQV01000001">
    <property type="protein sequence ID" value="ORE89293.1"/>
    <property type="molecule type" value="Genomic_DNA"/>
</dbReference>
<evidence type="ECO:0000256" key="1">
    <source>
        <dbReference type="ARBA" id="ARBA00001623"/>
    </source>
</evidence>
<proteinExistence type="inferred from homology"/>
<comment type="catalytic activity">
    <reaction evidence="1 7">
        <text>an S-(2-hydroxyacyl)glutathione + H2O = a 2-hydroxy carboxylate + glutathione + H(+)</text>
        <dbReference type="Rhea" id="RHEA:21864"/>
        <dbReference type="ChEBI" id="CHEBI:15377"/>
        <dbReference type="ChEBI" id="CHEBI:15378"/>
        <dbReference type="ChEBI" id="CHEBI:57925"/>
        <dbReference type="ChEBI" id="CHEBI:58896"/>
        <dbReference type="ChEBI" id="CHEBI:71261"/>
        <dbReference type="EC" id="3.1.2.6"/>
    </reaction>
</comment>
<reference evidence="9 10" key="1">
    <citation type="submission" date="2013-04" db="EMBL/GenBank/DDBJ databases">
        <title>Oceanococcus atlanticus 22II-S10r2 Genome Sequencing.</title>
        <authorList>
            <person name="Lai Q."/>
            <person name="Li G."/>
            <person name="Shao Z."/>
        </authorList>
    </citation>
    <scope>NUCLEOTIDE SEQUENCE [LARGE SCALE GENOMIC DNA]</scope>
    <source>
        <strain evidence="9 10">22II-S10r2</strain>
    </source>
</reference>
<comment type="caution">
    <text evidence="9">The sequence shown here is derived from an EMBL/GenBank/DDBJ whole genome shotgun (WGS) entry which is preliminary data.</text>
</comment>
<feature type="binding site" evidence="7">
    <location>
        <position position="54"/>
    </location>
    <ligand>
        <name>Zn(2+)</name>
        <dbReference type="ChEBI" id="CHEBI:29105"/>
        <label>1</label>
    </ligand>
</feature>
<feature type="binding site" evidence="7">
    <location>
        <position position="59"/>
    </location>
    <ligand>
        <name>Zn(2+)</name>
        <dbReference type="ChEBI" id="CHEBI:29105"/>
        <label>2</label>
    </ligand>
</feature>
<dbReference type="GO" id="GO:0046872">
    <property type="term" value="F:metal ion binding"/>
    <property type="evidence" value="ECO:0007669"/>
    <property type="project" value="UniProtKB-KW"/>
</dbReference>
<dbReference type="PANTHER" id="PTHR43705">
    <property type="entry name" value="HYDROXYACYLGLUTATHIONE HYDROLASE"/>
    <property type="match status" value="1"/>
</dbReference>
<organism evidence="9 10">
    <name type="scientific">Oceanococcus atlanticus</name>
    <dbReference type="NCBI Taxonomy" id="1317117"/>
    <lineage>
        <taxon>Bacteria</taxon>
        <taxon>Pseudomonadati</taxon>
        <taxon>Pseudomonadota</taxon>
        <taxon>Gammaproteobacteria</taxon>
        <taxon>Chromatiales</taxon>
        <taxon>Oceanococcaceae</taxon>
        <taxon>Oceanococcus</taxon>
    </lineage>
</organism>
<dbReference type="NCBIfam" id="TIGR03413">
    <property type="entry name" value="GSH_gloB"/>
    <property type="match status" value="1"/>
</dbReference>
<comment type="similarity">
    <text evidence="3 7">Belongs to the metallo-beta-lactamase superfamily. Glyoxalase II family.</text>
</comment>
<accession>A0A1Y1SHY9</accession>
<dbReference type="PIRSF" id="PIRSF005457">
    <property type="entry name" value="Glx"/>
    <property type="match status" value="1"/>
</dbReference>
<dbReference type="STRING" id="1317117.ATO7_05420"/>
<dbReference type="Proteomes" id="UP000192342">
    <property type="component" value="Unassembled WGS sequence"/>
</dbReference>
<evidence type="ECO:0000256" key="6">
    <source>
        <dbReference type="ARBA" id="ARBA00022833"/>
    </source>
</evidence>
<dbReference type="Gene3D" id="3.60.15.10">
    <property type="entry name" value="Ribonuclease Z/Hydroxyacylglutathione hydrolase-like"/>
    <property type="match status" value="1"/>
</dbReference>
<feature type="binding site" evidence="7">
    <location>
        <position position="58"/>
    </location>
    <ligand>
        <name>Zn(2+)</name>
        <dbReference type="ChEBI" id="CHEBI:29105"/>
        <label>2</label>
    </ligand>
</feature>
<dbReference type="SUPFAM" id="SSF56281">
    <property type="entry name" value="Metallo-hydrolase/oxidoreductase"/>
    <property type="match status" value="1"/>
</dbReference>
<evidence type="ECO:0000259" key="8">
    <source>
        <dbReference type="SMART" id="SM00849"/>
    </source>
</evidence>
<feature type="binding site" evidence="7">
    <location>
        <position position="131"/>
    </location>
    <ligand>
        <name>Zn(2+)</name>
        <dbReference type="ChEBI" id="CHEBI:29105"/>
        <label>1</label>
    </ligand>
</feature>
<dbReference type="Pfam" id="PF00753">
    <property type="entry name" value="Lactamase_B"/>
    <property type="match status" value="1"/>
</dbReference>
<dbReference type="SMART" id="SM00849">
    <property type="entry name" value="Lactamase_B"/>
    <property type="match status" value="1"/>
</dbReference>
<evidence type="ECO:0000256" key="7">
    <source>
        <dbReference type="HAMAP-Rule" id="MF_01374"/>
    </source>
</evidence>
<evidence type="ECO:0000313" key="9">
    <source>
        <dbReference type="EMBL" id="ORE89293.1"/>
    </source>
</evidence>
<keyword evidence="4 7" id="KW-0479">Metal-binding</keyword>
<comment type="function">
    <text evidence="7">Thiolesterase that catalyzes the hydrolysis of S-D-lactoyl-glutathione to form glutathione and D-lactic acid.</text>
</comment>
<feature type="domain" description="Metallo-beta-lactamase" evidence="8">
    <location>
        <begin position="12"/>
        <end position="169"/>
    </location>
</feature>
<evidence type="ECO:0000256" key="2">
    <source>
        <dbReference type="ARBA" id="ARBA00004963"/>
    </source>
</evidence>
<feature type="binding site" evidence="7">
    <location>
        <position position="169"/>
    </location>
    <ligand>
        <name>Zn(2+)</name>
        <dbReference type="ChEBI" id="CHEBI:29105"/>
        <label>2</label>
    </ligand>
</feature>
<dbReference type="EC" id="3.1.2.6" evidence="7"/>
<dbReference type="GO" id="GO:0019243">
    <property type="term" value="P:methylglyoxal catabolic process to D-lactate via S-lactoyl-glutathione"/>
    <property type="evidence" value="ECO:0007669"/>
    <property type="project" value="UniProtKB-UniRule"/>
</dbReference>
<dbReference type="CDD" id="cd07723">
    <property type="entry name" value="hydroxyacylglutathione_hydrolase_MBL-fold"/>
    <property type="match status" value="1"/>
</dbReference>
<evidence type="ECO:0000313" key="10">
    <source>
        <dbReference type="Proteomes" id="UP000192342"/>
    </source>
</evidence>
<dbReference type="InterPro" id="IPR001279">
    <property type="entry name" value="Metallo-B-lactamas"/>
</dbReference>
<evidence type="ECO:0000256" key="5">
    <source>
        <dbReference type="ARBA" id="ARBA00022801"/>
    </source>
</evidence>
<sequence length="256" mass="28108">MFAISPIPAFQDNYIWALHNEAGHCVVVDPGDAAPVERFLDAHSLNLGAILITHHHPDHTGGIAALSSNHEVVVYGPANPAISGITQPLRNGDELTLDAFDLHLKVLEVPGHTLDHIAFYSAQKHILFCGDTLFHCGCGRLFEGSPEQMLQSLDRLAELPGETAVYCTHEYTLANMRFAQAVEPDNATLAAALDAVQALRNQDQPSLPTHIDVQRQINPFLRSRELSVIQAIRAREPSASSPAEIFASLRTWKDRF</sequence>
<keyword evidence="5 7" id="KW-0378">Hydrolase</keyword>
<dbReference type="InterPro" id="IPR032282">
    <property type="entry name" value="HAGH_C"/>
</dbReference>
<dbReference type="AlphaFoldDB" id="A0A1Y1SHY9"/>
<dbReference type="OrthoDB" id="9802248at2"/>
<feature type="binding site" evidence="7">
    <location>
        <position position="56"/>
    </location>
    <ligand>
        <name>Zn(2+)</name>
        <dbReference type="ChEBI" id="CHEBI:29105"/>
        <label>1</label>
    </ligand>
</feature>
<dbReference type="UniPathway" id="UPA00619">
    <property type="reaction ID" value="UER00676"/>
</dbReference>
<feature type="binding site" evidence="7">
    <location>
        <position position="131"/>
    </location>
    <ligand>
        <name>Zn(2+)</name>
        <dbReference type="ChEBI" id="CHEBI:29105"/>
        <label>2</label>
    </ligand>
</feature>
<dbReference type="InterPro" id="IPR036866">
    <property type="entry name" value="RibonucZ/Hydroxyglut_hydro"/>
</dbReference>
<dbReference type="InterPro" id="IPR035680">
    <property type="entry name" value="Clx_II_MBL"/>
</dbReference>
<evidence type="ECO:0000256" key="3">
    <source>
        <dbReference type="ARBA" id="ARBA00006759"/>
    </source>
</evidence>
<dbReference type="RefSeq" id="WP_083560284.1">
    <property type="nucleotide sequence ID" value="NZ_AQQV01000001.1"/>
</dbReference>
<feature type="binding site" evidence="7">
    <location>
        <position position="112"/>
    </location>
    <ligand>
        <name>Zn(2+)</name>
        <dbReference type="ChEBI" id="CHEBI:29105"/>
        <label>1</label>
    </ligand>
</feature>
<dbReference type="Pfam" id="PF16123">
    <property type="entry name" value="HAGH_C"/>
    <property type="match status" value="1"/>
</dbReference>
<dbReference type="InterPro" id="IPR017782">
    <property type="entry name" value="Hydroxyacylglutathione_Hdrlase"/>
</dbReference>
<gene>
    <name evidence="7" type="primary">gloB</name>
    <name evidence="9" type="ORF">ATO7_05420</name>
</gene>
<dbReference type="PANTHER" id="PTHR43705:SF1">
    <property type="entry name" value="HYDROXYACYLGLUTATHIONE HYDROLASE GLOB"/>
    <property type="match status" value="1"/>
</dbReference>